<evidence type="ECO:0000313" key="4">
    <source>
        <dbReference type="Proteomes" id="UP000183760"/>
    </source>
</evidence>
<dbReference type="Proteomes" id="UP000321514">
    <property type="component" value="Unassembled WGS sequence"/>
</dbReference>
<name>A0A511T0I0_MYXFU</name>
<dbReference type="AlphaFoldDB" id="A0A511T0I0"/>
<evidence type="ECO:0000313" key="5">
    <source>
        <dbReference type="Proteomes" id="UP000321514"/>
    </source>
</evidence>
<reference evidence="3 4" key="1">
    <citation type="submission" date="2016-10" db="EMBL/GenBank/DDBJ databases">
        <authorList>
            <person name="Varghese N."/>
            <person name="Submissions S."/>
        </authorList>
    </citation>
    <scope>NUCLEOTIDE SEQUENCE [LARGE SCALE GENOMIC DNA]</scope>
    <source>
        <strain evidence="3 4">DSM 16525</strain>
    </source>
</reference>
<protein>
    <submittedName>
        <fullName evidence="2">Uncharacterized protein</fullName>
    </submittedName>
</protein>
<feature type="compositionally biased region" description="Polar residues" evidence="1">
    <location>
        <begin position="163"/>
        <end position="181"/>
    </location>
</feature>
<sequence>MDKNLNEGPTDPTLHDEDWRAFRVAMEENSALAKLHWSHYRQGLRRLERRHWGRVPEIQMRRALAEEAFFCATHWKKNRRTVREALRAFLEYPLGVSRFTFAAAEYWKWASSCSPMDVSEAEHMLVRARSALETANALTRQNLKAMLTVEVDRRRETRPSPISRMNSSSMPPQKKVSTARTRSAKRAPRRTSKVVVGSEVVRTLDLEPMVVGGEELRLRIEICRALPSARKYFSRLWRIEHYRIQSTFPQQKGRPAHDPSDQEILMLERDLPLGTFTGRTANTVLQSLLAELRLLLDH</sequence>
<dbReference type="EMBL" id="FOIB01000001">
    <property type="protein sequence ID" value="SES83417.1"/>
    <property type="molecule type" value="Genomic_DNA"/>
</dbReference>
<accession>A0A511T0I0</accession>
<feature type="region of interest" description="Disordered" evidence="1">
    <location>
        <begin position="154"/>
        <end position="191"/>
    </location>
</feature>
<gene>
    <name evidence="2" type="ORF">MFU01_27070</name>
    <name evidence="3" type="ORF">SAMN05443572_101314</name>
</gene>
<feature type="compositionally biased region" description="Basic residues" evidence="1">
    <location>
        <begin position="182"/>
        <end position="191"/>
    </location>
</feature>
<proteinExistence type="predicted"/>
<dbReference type="EMBL" id="BJXR01000025">
    <property type="protein sequence ID" value="GEN07670.1"/>
    <property type="molecule type" value="Genomic_DNA"/>
</dbReference>
<evidence type="ECO:0000256" key="1">
    <source>
        <dbReference type="SAM" id="MobiDB-lite"/>
    </source>
</evidence>
<evidence type="ECO:0000313" key="2">
    <source>
        <dbReference type="EMBL" id="GEN07670.1"/>
    </source>
</evidence>
<evidence type="ECO:0000313" key="3">
    <source>
        <dbReference type="EMBL" id="SES83417.1"/>
    </source>
</evidence>
<reference evidence="2 5" key="2">
    <citation type="submission" date="2019-07" db="EMBL/GenBank/DDBJ databases">
        <title>Whole genome shotgun sequence of Myxococcus fulvus NBRC 100333.</title>
        <authorList>
            <person name="Hosoyama A."/>
            <person name="Uohara A."/>
            <person name="Ohji S."/>
            <person name="Ichikawa N."/>
        </authorList>
    </citation>
    <scope>NUCLEOTIDE SEQUENCE [LARGE SCALE GENOMIC DNA]</scope>
    <source>
        <strain evidence="2 5">NBRC 100333</strain>
    </source>
</reference>
<organism evidence="2 5">
    <name type="scientific">Myxococcus fulvus</name>
    <dbReference type="NCBI Taxonomy" id="33"/>
    <lineage>
        <taxon>Bacteria</taxon>
        <taxon>Pseudomonadati</taxon>
        <taxon>Myxococcota</taxon>
        <taxon>Myxococcia</taxon>
        <taxon>Myxococcales</taxon>
        <taxon>Cystobacterineae</taxon>
        <taxon>Myxococcaceae</taxon>
        <taxon>Myxococcus</taxon>
    </lineage>
</organism>
<comment type="caution">
    <text evidence="2">The sequence shown here is derived from an EMBL/GenBank/DDBJ whole genome shotgun (WGS) entry which is preliminary data.</text>
</comment>
<keyword evidence="4" id="KW-1185">Reference proteome</keyword>
<dbReference type="Proteomes" id="UP000183760">
    <property type="component" value="Unassembled WGS sequence"/>
</dbReference>